<comment type="cofactor">
    <cofactor evidence="9">
        <name>[2Fe-2S] cluster</name>
        <dbReference type="ChEBI" id="CHEBI:190135"/>
    </cofactor>
</comment>
<keyword evidence="6" id="KW-0560">Oxidoreductase</keyword>
<evidence type="ECO:0000256" key="5">
    <source>
        <dbReference type="ARBA" id="ARBA00022723"/>
    </source>
</evidence>
<dbReference type="GO" id="GO:0008177">
    <property type="term" value="F:succinate dehydrogenase (quinone) activity"/>
    <property type="evidence" value="ECO:0007669"/>
    <property type="project" value="UniProtKB-EC"/>
</dbReference>
<dbReference type="InterPro" id="IPR012675">
    <property type="entry name" value="Beta-grasp_dom_sf"/>
</dbReference>
<keyword evidence="4" id="KW-0001">2Fe-2S</keyword>
<evidence type="ECO:0000256" key="1">
    <source>
        <dbReference type="ARBA" id="ARBA00001927"/>
    </source>
</evidence>
<dbReference type="InterPro" id="IPR036010">
    <property type="entry name" value="2Fe-2S_ferredoxin-like_sf"/>
</dbReference>
<evidence type="ECO:0000256" key="6">
    <source>
        <dbReference type="ARBA" id="ARBA00023002"/>
    </source>
</evidence>
<sequence length="170" mass="18347">MPKLSSRTTHEIGFTLNGRRTTARVEARMLLTDLIRHAVGATGTHVGCEHGVCGACTVQIDGEPVRACLTLAAQAEKLDIRTVEGLEPRPGELSPLQAAFREHFALQCGFCTAGILMSLDALFARKPKASEREIREQLSGHLCRCTGYAPIVKAALAAQAHVREEKTTDA</sequence>
<reference evidence="11 12" key="1">
    <citation type="submission" date="2018-08" db="EMBL/GenBank/DDBJ databases">
        <title>Fulvimarina sp. 85, whole genome shotgun sequence.</title>
        <authorList>
            <person name="Tuo L."/>
        </authorList>
    </citation>
    <scope>NUCLEOTIDE SEQUENCE [LARGE SCALE GENOMIC DNA]</scope>
    <source>
        <strain evidence="11 12">85</strain>
    </source>
</reference>
<keyword evidence="5" id="KW-0479">Metal-binding</keyword>
<dbReference type="InterPro" id="IPR006058">
    <property type="entry name" value="2Fe2S_fd_BS"/>
</dbReference>
<dbReference type="InterPro" id="IPR002888">
    <property type="entry name" value="2Fe-2S-bd"/>
</dbReference>
<keyword evidence="8" id="KW-0411">Iron-sulfur</keyword>
<dbReference type="EC" id="1.3.5.1" evidence="3"/>
<evidence type="ECO:0000313" key="11">
    <source>
        <dbReference type="EMBL" id="RFC62271.1"/>
    </source>
</evidence>
<evidence type="ECO:0000256" key="9">
    <source>
        <dbReference type="ARBA" id="ARBA00034078"/>
    </source>
</evidence>
<dbReference type="PROSITE" id="PS51085">
    <property type="entry name" value="2FE2S_FER_2"/>
    <property type="match status" value="1"/>
</dbReference>
<dbReference type="PANTHER" id="PTHR44379:SF5">
    <property type="entry name" value="OXIDOREDUCTASE WITH IRON-SULFUR SUBUNIT"/>
    <property type="match status" value="1"/>
</dbReference>
<dbReference type="OrthoDB" id="7915399at2"/>
<gene>
    <name evidence="11" type="ORF">DYI37_17355</name>
</gene>
<dbReference type="InterPro" id="IPR001041">
    <property type="entry name" value="2Fe-2S_ferredoxin-type"/>
</dbReference>
<comment type="caution">
    <text evidence="11">The sequence shown here is derived from an EMBL/GenBank/DDBJ whole genome shotgun (WGS) entry which is preliminary data.</text>
</comment>
<comment type="similarity">
    <text evidence="2">Belongs to the succinate dehydrogenase/fumarate reductase iron-sulfur protein family.</text>
</comment>
<dbReference type="InterPro" id="IPR036884">
    <property type="entry name" value="2Fe-2S-bd_dom_sf"/>
</dbReference>
<keyword evidence="12" id="KW-1185">Reference proteome</keyword>
<dbReference type="Pfam" id="PF01799">
    <property type="entry name" value="Fer2_2"/>
    <property type="match status" value="1"/>
</dbReference>
<evidence type="ECO:0000313" key="12">
    <source>
        <dbReference type="Proteomes" id="UP000264310"/>
    </source>
</evidence>
<evidence type="ECO:0000259" key="10">
    <source>
        <dbReference type="PROSITE" id="PS51085"/>
    </source>
</evidence>
<evidence type="ECO:0000256" key="8">
    <source>
        <dbReference type="ARBA" id="ARBA00023014"/>
    </source>
</evidence>
<accession>A0A371WZ61</accession>
<protein>
    <recommendedName>
        <fullName evidence="3">succinate dehydrogenase</fullName>
        <ecNumber evidence="3">1.3.5.1</ecNumber>
    </recommendedName>
</protein>
<dbReference type="Gene3D" id="1.10.150.120">
    <property type="entry name" value="[2Fe-2S]-binding domain"/>
    <property type="match status" value="1"/>
</dbReference>
<comment type="cofactor">
    <cofactor evidence="1">
        <name>[3Fe-4S] cluster</name>
        <dbReference type="ChEBI" id="CHEBI:21137"/>
    </cofactor>
</comment>
<dbReference type="InterPro" id="IPR025192">
    <property type="entry name" value="Succ_DH/fum_Rdtase_N"/>
</dbReference>
<dbReference type="Proteomes" id="UP000264310">
    <property type="component" value="Unassembled WGS sequence"/>
</dbReference>
<dbReference type="Gene3D" id="3.10.20.30">
    <property type="match status" value="1"/>
</dbReference>
<dbReference type="RefSeq" id="WP_116684539.1">
    <property type="nucleotide sequence ID" value="NZ_QURL01000008.1"/>
</dbReference>
<dbReference type="InterPro" id="IPR051452">
    <property type="entry name" value="Diverse_Oxidoreductases"/>
</dbReference>
<name>A0A371WZ61_9HYPH</name>
<dbReference type="GO" id="GO:0009055">
    <property type="term" value="F:electron transfer activity"/>
    <property type="evidence" value="ECO:0007669"/>
    <property type="project" value="InterPro"/>
</dbReference>
<dbReference type="GO" id="GO:0051537">
    <property type="term" value="F:2 iron, 2 sulfur cluster binding"/>
    <property type="evidence" value="ECO:0007669"/>
    <property type="project" value="UniProtKB-KW"/>
</dbReference>
<dbReference type="GO" id="GO:0046872">
    <property type="term" value="F:metal ion binding"/>
    <property type="evidence" value="ECO:0007669"/>
    <property type="project" value="UniProtKB-KW"/>
</dbReference>
<evidence type="ECO:0000256" key="7">
    <source>
        <dbReference type="ARBA" id="ARBA00023004"/>
    </source>
</evidence>
<dbReference type="CDD" id="cd00207">
    <property type="entry name" value="fer2"/>
    <property type="match status" value="1"/>
</dbReference>
<dbReference type="AlphaFoldDB" id="A0A371WZ61"/>
<dbReference type="PANTHER" id="PTHR44379">
    <property type="entry name" value="OXIDOREDUCTASE WITH IRON-SULFUR SUBUNIT"/>
    <property type="match status" value="1"/>
</dbReference>
<dbReference type="SUPFAM" id="SSF47741">
    <property type="entry name" value="CO dehydrogenase ISP C-domain like"/>
    <property type="match status" value="1"/>
</dbReference>
<dbReference type="EMBL" id="QURL01000008">
    <property type="protein sequence ID" value="RFC62271.1"/>
    <property type="molecule type" value="Genomic_DNA"/>
</dbReference>
<proteinExistence type="inferred from homology"/>
<evidence type="ECO:0000256" key="3">
    <source>
        <dbReference type="ARBA" id="ARBA00012792"/>
    </source>
</evidence>
<dbReference type="SUPFAM" id="SSF54292">
    <property type="entry name" value="2Fe-2S ferredoxin-like"/>
    <property type="match status" value="1"/>
</dbReference>
<evidence type="ECO:0000256" key="2">
    <source>
        <dbReference type="ARBA" id="ARBA00009433"/>
    </source>
</evidence>
<feature type="domain" description="2Fe-2S ferredoxin-type" evidence="10">
    <location>
        <begin position="10"/>
        <end position="86"/>
    </location>
</feature>
<organism evidence="11 12">
    <name type="scientific">Fulvimarina endophytica</name>
    <dbReference type="NCBI Taxonomy" id="2293836"/>
    <lineage>
        <taxon>Bacteria</taxon>
        <taxon>Pseudomonadati</taxon>
        <taxon>Pseudomonadota</taxon>
        <taxon>Alphaproteobacteria</taxon>
        <taxon>Hyphomicrobiales</taxon>
        <taxon>Aurantimonadaceae</taxon>
        <taxon>Fulvimarina</taxon>
    </lineage>
</organism>
<dbReference type="PROSITE" id="PS00197">
    <property type="entry name" value="2FE2S_FER_1"/>
    <property type="match status" value="1"/>
</dbReference>
<dbReference type="Pfam" id="PF13085">
    <property type="entry name" value="Fer2_3"/>
    <property type="match status" value="1"/>
</dbReference>
<evidence type="ECO:0000256" key="4">
    <source>
        <dbReference type="ARBA" id="ARBA00022714"/>
    </source>
</evidence>
<keyword evidence="7" id="KW-0408">Iron</keyword>